<sequence>MFRKIPLLLCGLLITVTVLAQKKNESYQLQIRKAVSPVKIDGVIDEAAWIQADVANSFYMVLPMDTSMARLRTDVRMTYDDKNLYLVVENYTTGKGPYMVESLRRDFAFLKNDNFLLFMDPFDDQTNGFSFGANAAGAQWDGLMYDGGKVDLSWDNKWVSVVKNYPDKWIFEAAIPFKTIRYKKGITKWGINFSRNDLKTTEKSAWAPVPRQFPTASLAYTGNLVWDAAPPEAGANVSLIPYLLGGIAKDYEKGNSEKYRRDAGLDAKIAVTSSLNLDLTVNPDFSQVDVDKQVTNLDRFELFYPEKRQFFLENGDQMSNFGYATIRPFFSRRIGLGGVPIRFGARLSGKLNKDWRLGIMNMQTGKQEETGLPAQNFTVAALQRRVFSRSNVGFIFINKESINYDPGKITDMPAYNKYNRNIGLEYNLASSNNFWTGKAMFLKSYTPGKSGHDVAHAANLQYTSKVWNVSWQHEYVGRNYNAEVGYVPRQGYVKIIPQVTRLFFPLSGQVLSHGPQVTSTWFFDEKDLHRTDNETMLNYGIVFRKRNTLNIWVSNTYIQLLQPFDPTNSHKDSLANGSRHNWNTVGVDYVSKPQSLFTYALSARYGGYYADGTRLMTNTELGYRFQPHVSVALSANYNQIDLPKPWGNTSFWLVGPRLDVTMTNTLFFTGFMQYNGQQKNMNLNTRFQWRYKPASDLFIVYTDNYLPEPFYVKNRALVLKLVYWFNI</sequence>
<evidence type="ECO:0000256" key="1">
    <source>
        <dbReference type="SAM" id="SignalP"/>
    </source>
</evidence>
<evidence type="ECO:0000313" key="4">
    <source>
        <dbReference type="EMBL" id="TWF33624.1"/>
    </source>
</evidence>
<name>A0A561P6C8_9BACT</name>
<dbReference type="GO" id="GO:0004553">
    <property type="term" value="F:hydrolase activity, hydrolyzing O-glycosyl compounds"/>
    <property type="evidence" value="ECO:0007669"/>
    <property type="project" value="InterPro"/>
</dbReference>
<reference evidence="4 5" key="1">
    <citation type="submission" date="2019-06" db="EMBL/GenBank/DDBJ databases">
        <title>Sorghum-associated microbial communities from plants grown in Nebraska, USA.</title>
        <authorList>
            <person name="Schachtman D."/>
        </authorList>
    </citation>
    <scope>NUCLEOTIDE SEQUENCE [LARGE SCALE GENOMIC DNA]</scope>
    <source>
        <strain evidence="4 5">1209</strain>
    </source>
</reference>
<dbReference type="GO" id="GO:0016052">
    <property type="term" value="P:carbohydrate catabolic process"/>
    <property type="evidence" value="ECO:0007669"/>
    <property type="project" value="InterPro"/>
</dbReference>
<feature type="domain" description="DUF5916" evidence="3">
    <location>
        <begin position="238"/>
        <end position="335"/>
    </location>
</feature>
<organism evidence="4 5">
    <name type="scientific">Chitinophaga polysaccharea</name>
    <dbReference type="NCBI Taxonomy" id="1293035"/>
    <lineage>
        <taxon>Bacteria</taxon>
        <taxon>Pseudomonadati</taxon>
        <taxon>Bacteroidota</taxon>
        <taxon>Chitinophagia</taxon>
        <taxon>Chitinophagales</taxon>
        <taxon>Chitinophagaceae</taxon>
        <taxon>Chitinophaga</taxon>
    </lineage>
</organism>
<dbReference type="Proteomes" id="UP000320811">
    <property type="component" value="Unassembled WGS sequence"/>
</dbReference>
<comment type="caution">
    <text evidence="4">The sequence shown here is derived from an EMBL/GenBank/DDBJ whole genome shotgun (WGS) entry which is preliminary data.</text>
</comment>
<accession>A0A561P6C8</accession>
<dbReference type="RefSeq" id="WP_145674229.1">
    <property type="nucleotide sequence ID" value="NZ_VIWO01000012.1"/>
</dbReference>
<dbReference type="Pfam" id="PF19313">
    <property type="entry name" value="DUF5916"/>
    <property type="match status" value="1"/>
</dbReference>
<feature type="signal peptide" evidence="1">
    <location>
        <begin position="1"/>
        <end position="20"/>
    </location>
</feature>
<keyword evidence="1" id="KW-0732">Signal</keyword>
<gene>
    <name evidence="4" type="ORF">FHW36_11265</name>
</gene>
<dbReference type="InterPro" id="IPR010502">
    <property type="entry name" value="Carb-bd_dom_fam9"/>
</dbReference>
<feature type="domain" description="Carbohydrate-binding" evidence="2">
    <location>
        <begin position="40"/>
        <end position="201"/>
    </location>
</feature>
<evidence type="ECO:0000259" key="3">
    <source>
        <dbReference type="Pfam" id="PF19313"/>
    </source>
</evidence>
<protein>
    <submittedName>
        <fullName evidence="4">Carbohydrate binding protein with CBM9 domain</fullName>
    </submittedName>
</protein>
<dbReference type="Pfam" id="PF06452">
    <property type="entry name" value="CBM9_1"/>
    <property type="match status" value="1"/>
</dbReference>
<dbReference type="InterPro" id="IPR045670">
    <property type="entry name" value="DUF5916"/>
</dbReference>
<dbReference type="SUPFAM" id="SSF49344">
    <property type="entry name" value="CBD9-like"/>
    <property type="match status" value="1"/>
</dbReference>
<keyword evidence="5" id="KW-1185">Reference proteome</keyword>
<dbReference type="CDD" id="cd09618">
    <property type="entry name" value="CBM9_like_2"/>
    <property type="match status" value="1"/>
</dbReference>
<dbReference type="AlphaFoldDB" id="A0A561P6C8"/>
<dbReference type="OrthoDB" id="9786766at2"/>
<dbReference type="EMBL" id="VIWO01000012">
    <property type="protein sequence ID" value="TWF33624.1"/>
    <property type="molecule type" value="Genomic_DNA"/>
</dbReference>
<feature type="chain" id="PRO_5022011551" evidence="1">
    <location>
        <begin position="21"/>
        <end position="727"/>
    </location>
</feature>
<proteinExistence type="predicted"/>
<dbReference type="Gene3D" id="2.60.40.1190">
    <property type="match status" value="1"/>
</dbReference>
<evidence type="ECO:0000313" key="5">
    <source>
        <dbReference type="Proteomes" id="UP000320811"/>
    </source>
</evidence>
<evidence type="ECO:0000259" key="2">
    <source>
        <dbReference type="Pfam" id="PF06452"/>
    </source>
</evidence>
<dbReference type="GO" id="GO:0030246">
    <property type="term" value="F:carbohydrate binding"/>
    <property type="evidence" value="ECO:0007669"/>
    <property type="project" value="InterPro"/>
</dbReference>